<evidence type="ECO:0000313" key="2">
    <source>
        <dbReference type="EnsemblMetazoa" id="GAUT002561-PA"/>
    </source>
</evidence>
<keyword evidence="1" id="KW-0472">Membrane</keyword>
<feature type="transmembrane region" description="Helical" evidence="1">
    <location>
        <begin position="20"/>
        <end position="38"/>
    </location>
</feature>
<name>A0A1A9UEV2_GLOAU</name>
<keyword evidence="3" id="KW-1185">Reference proteome</keyword>
<protein>
    <submittedName>
        <fullName evidence="2">Uncharacterized protein</fullName>
    </submittedName>
</protein>
<dbReference type="VEuPathDB" id="VectorBase:GAUT002561"/>
<proteinExistence type="predicted"/>
<evidence type="ECO:0000313" key="3">
    <source>
        <dbReference type="Proteomes" id="UP000078200"/>
    </source>
</evidence>
<dbReference type="EnsemblMetazoa" id="GAUT002561-RA">
    <property type="protein sequence ID" value="GAUT002561-PA"/>
    <property type="gene ID" value="GAUT002561"/>
</dbReference>
<evidence type="ECO:0000256" key="1">
    <source>
        <dbReference type="SAM" id="Phobius"/>
    </source>
</evidence>
<sequence>MDFYIETGLVVDSLHSRHRNVRNVRIIVVIVIVVAVTVHNKPTKVILWLLLAAQHGNDVDGDNDGSGRDNVDGGNGGDSVRILIEFHSSHHEHQCPGTLHIQSVYNDIQWPTHSHTDD</sequence>
<keyword evidence="1" id="KW-1133">Transmembrane helix</keyword>
<dbReference type="Proteomes" id="UP000078200">
    <property type="component" value="Unassembled WGS sequence"/>
</dbReference>
<reference evidence="2" key="1">
    <citation type="submission" date="2020-05" db="UniProtKB">
        <authorList>
            <consortium name="EnsemblMetazoa"/>
        </authorList>
    </citation>
    <scope>IDENTIFICATION</scope>
    <source>
        <strain evidence="2">TTRI</strain>
    </source>
</reference>
<keyword evidence="1" id="KW-0812">Transmembrane</keyword>
<organism evidence="2 3">
    <name type="scientific">Glossina austeni</name>
    <name type="common">Savannah tsetse fly</name>
    <dbReference type="NCBI Taxonomy" id="7395"/>
    <lineage>
        <taxon>Eukaryota</taxon>
        <taxon>Metazoa</taxon>
        <taxon>Ecdysozoa</taxon>
        <taxon>Arthropoda</taxon>
        <taxon>Hexapoda</taxon>
        <taxon>Insecta</taxon>
        <taxon>Pterygota</taxon>
        <taxon>Neoptera</taxon>
        <taxon>Endopterygota</taxon>
        <taxon>Diptera</taxon>
        <taxon>Brachycera</taxon>
        <taxon>Muscomorpha</taxon>
        <taxon>Hippoboscoidea</taxon>
        <taxon>Glossinidae</taxon>
        <taxon>Glossina</taxon>
    </lineage>
</organism>
<accession>A0A1A9UEV2</accession>
<dbReference type="AlphaFoldDB" id="A0A1A9UEV2"/>